<name>A0A086A7F8_FLAHY</name>
<dbReference type="Proteomes" id="UP000028712">
    <property type="component" value="Unassembled WGS sequence"/>
</dbReference>
<reference evidence="2 4" key="1">
    <citation type="submission" date="2014-07" db="EMBL/GenBank/DDBJ databases">
        <title>Genome of Flavobacterium hydatis DSM 2063.</title>
        <authorList>
            <person name="Pipes S.E."/>
            <person name="Stropko S.J."/>
            <person name="Newman J.D."/>
        </authorList>
    </citation>
    <scope>NUCLEOTIDE SEQUENCE [LARGE SCALE GENOMIC DNA]</scope>
    <source>
        <strain evidence="2 4">DSM 2063</strain>
    </source>
</reference>
<sequence length="79" mass="8987">MKTAITLANTIPIGIKSEHYLVFSMIIITIGKNLEPKIPIEANTLIMIFLAISLIGITLQIVNNRLKKKILFDTFQKRY</sequence>
<dbReference type="EMBL" id="MUGY01000037">
    <property type="protein sequence ID" value="OXA87696.1"/>
    <property type="molecule type" value="Genomic_DNA"/>
</dbReference>
<reference evidence="3 5" key="2">
    <citation type="submission" date="2016-11" db="EMBL/GenBank/DDBJ databases">
        <title>Whole genomes of Flavobacteriaceae.</title>
        <authorList>
            <person name="Stine C."/>
            <person name="Li C."/>
            <person name="Tadesse D."/>
        </authorList>
    </citation>
    <scope>NUCLEOTIDE SEQUENCE [LARGE SCALE GENOMIC DNA]</scope>
    <source>
        <strain evidence="3 5">ATCC 29551</strain>
    </source>
</reference>
<keyword evidence="1" id="KW-0812">Transmembrane</keyword>
<evidence type="ECO:0000313" key="3">
    <source>
        <dbReference type="EMBL" id="OXA87696.1"/>
    </source>
</evidence>
<keyword evidence="1" id="KW-0472">Membrane</keyword>
<comment type="caution">
    <text evidence="2">The sequence shown here is derived from an EMBL/GenBank/DDBJ whole genome shotgun (WGS) entry which is preliminary data.</text>
</comment>
<dbReference type="OrthoDB" id="1372132at2"/>
<evidence type="ECO:0000313" key="5">
    <source>
        <dbReference type="Proteomes" id="UP000198424"/>
    </source>
</evidence>
<keyword evidence="5" id="KW-1185">Reference proteome</keyword>
<dbReference type="RefSeq" id="WP_035625440.1">
    <property type="nucleotide sequence ID" value="NZ_JBEWQG010000033.1"/>
</dbReference>
<accession>A0A086A7F8</accession>
<feature type="transmembrane region" description="Helical" evidence="1">
    <location>
        <begin position="42"/>
        <end position="62"/>
    </location>
</feature>
<organism evidence="2 4">
    <name type="scientific">Flavobacterium hydatis</name>
    <name type="common">Cytophaga aquatilis</name>
    <dbReference type="NCBI Taxonomy" id="991"/>
    <lineage>
        <taxon>Bacteria</taxon>
        <taxon>Pseudomonadati</taxon>
        <taxon>Bacteroidota</taxon>
        <taxon>Flavobacteriia</taxon>
        <taxon>Flavobacteriales</taxon>
        <taxon>Flavobacteriaceae</taxon>
        <taxon>Flavobacterium</taxon>
    </lineage>
</organism>
<keyword evidence="1" id="KW-1133">Transmembrane helix</keyword>
<proteinExistence type="predicted"/>
<gene>
    <name evidence="3" type="ORF">B0A62_22510</name>
    <name evidence="2" type="ORF">IW20_18295</name>
</gene>
<evidence type="ECO:0000313" key="2">
    <source>
        <dbReference type="EMBL" id="KFF12622.1"/>
    </source>
</evidence>
<protein>
    <submittedName>
        <fullName evidence="2">Uncharacterized protein</fullName>
    </submittedName>
</protein>
<evidence type="ECO:0000256" key="1">
    <source>
        <dbReference type="SAM" id="Phobius"/>
    </source>
</evidence>
<dbReference type="AlphaFoldDB" id="A0A086A7F8"/>
<dbReference type="Proteomes" id="UP000198424">
    <property type="component" value="Unassembled WGS sequence"/>
</dbReference>
<evidence type="ECO:0000313" key="4">
    <source>
        <dbReference type="Proteomes" id="UP000028712"/>
    </source>
</evidence>
<dbReference type="EMBL" id="JPRM01000030">
    <property type="protein sequence ID" value="KFF12622.1"/>
    <property type="molecule type" value="Genomic_DNA"/>
</dbReference>